<keyword evidence="3" id="KW-1185">Reference proteome</keyword>
<evidence type="ECO:0000313" key="2">
    <source>
        <dbReference type="EMBL" id="KAK2961868.1"/>
    </source>
</evidence>
<evidence type="ECO:0000259" key="1">
    <source>
        <dbReference type="Pfam" id="PF21365"/>
    </source>
</evidence>
<protein>
    <submittedName>
        <fullName evidence="2">High pI alpha-glucosidase</fullName>
    </submittedName>
</protein>
<dbReference type="Proteomes" id="UP001281761">
    <property type="component" value="Unassembled WGS sequence"/>
</dbReference>
<accession>A0ABQ9YDV7</accession>
<dbReference type="SUPFAM" id="SSF51011">
    <property type="entry name" value="Glycosyl hydrolase domain"/>
    <property type="match status" value="1"/>
</dbReference>
<evidence type="ECO:0000313" key="3">
    <source>
        <dbReference type="Proteomes" id="UP001281761"/>
    </source>
</evidence>
<sequence length="221" mass="24626">METREIKACATEAAVILDRGFQFRNEECSEDQSHVDGTPIILPLSFVFPTDTHTYGIDKQTMLGTILLSTPVLTEGATSVSGYFPLERWYSFHTDEEDVAVSMKGREVTVPAQISTCPVHFKGGSIVTRQRTRALSIQKMKDSPIYVTAFLSKDNIAEGFLHKEPDERASGVRIKPETARDTFNDNAKIGTLQIGSRSRSSVVEQCLFEMFTQTSAHQQVE</sequence>
<proteinExistence type="predicted"/>
<gene>
    <name evidence="2" type="ORF">BLNAU_3305</name>
</gene>
<name>A0ABQ9YDV7_9EUKA</name>
<dbReference type="InterPro" id="IPR048395">
    <property type="entry name" value="Glyco_hydro_31_C"/>
</dbReference>
<dbReference type="Gene3D" id="2.60.40.1180">
    <property type="entry name" value="Golgi alpha-mannosidase II"/>
    <property type="match status" value="1"/>
</dbReference>
<comment type="caution">
    <text evidence="2">The sequence shown here is derived from an EMBL/GenBank/DDBJ whole genome shotgun (WGS) entry which is preliminary data.</text>
</comment>
<dbReference type="InterPro" id="IPR013780">
    <property type="entry name" value="Glyco_hydro_b"/>
</dbReference>
<dbReference type="PANTHER" id="PTHR22762">
    <property type="entry name" value="ALPHA-GLUCOSIDASE"/>
    <property type="match status" value="1"/>
</dbReference>
<dbReference type="PANTHER" id="PTHR22762:SF133">
    <property type="entry name" value="P-TYPE DOMAIN-CONTAINING PROTEIN"/>
    <property type="match status" value="1"/>
</dbReference>
<feature type="domain" description="Glycosyl hydrolase family 31 C-terminal" evidence="1">
    <location>
        <begin position="37"/>
        <end position="127"/>
    </location>
</feature>
<organism evidence="2 3">
    <name type="scientific">Blattamonas nauphoetae</name>
    <dbReference type="NCBI Taxonomy" id="2049346"/>
    <lineage>
        <taxon>Eukaryota</taxon>
        <taxon>Metamonada</taxon>
        <taxon>Preaxostyla</taxon>
        <taxon>Oxymonadida</taxon>
        <taxon>Blattamonas</taxon>
    </lineage>
</organism>
<dbReference type="EMBL" id="JARBJD010000014">
    <property type="protein sequence ID" value="KAK2961868.1"/>
    <property type="molecule type" value="Genomic_DNA"/>
</dbReference>
<reference evidence="2 3" key="1">
    <citation type="journal article" date="2022" name="bioRxiv">
        <title>Genomics of Preaxostyla Flagellates Illuminates Evolutionary Transitions and the Path Towards Mitochondrial Loss.</title>
        <authorList>
            <person name="Novak L.V.F."/>
            <person name="Treitli S.C."/>
            <person name="Pyrih J."/>
            <person name="Halakuc P."/>
            <person name="Pipaliya S.V."/>
            <person name="Vacek V."/>
            <person name="Brzon O."/>
            <person name="Soukal P."/>
            <person name="Eme L."/>
            <person name="Dacks J.B."/>
            <person name="Karnkowska A."/>
            <person name="Elias M."/>
            <person name="Hampl V."/>
        </authorList>
    </citation>
    <scope>NUCLEOTIDE SEQUENCE [LARGE SCALE GENOMIC DNA]</scope>
    <source>
        <strain evidence="2">NAU3</strain>
        <tissue evidence="2">Gut</tissue>
    </source>
</reference>
<dbReference type="Pfam" id="PF21365">
    <property type="entry name" value="Glyco_hydro_31_3rd"/>
    <property type="match status" value="1"/>
</dbReference>